<keyword evidence="5 11" id="KW-0732">Signal</keyword>
<keyword evidence="14" id="KW-1185">Reference proteome</keyword>
<dbReference type="PRINTS" id="PR00740">
    <property type="entry name" value="GLHYDRLASE27"/>
</dbReference>
<comment type="similarity">
    <text evidence="3 10">Belongs to the glycosyl hydrolase 27 family.</text>
</comment>
<dbReference type="GO" id="GO:0005975">
    <property type="term" value="P:carbohydrate metabolic process"/>
    <property type="evidence" value="ECO:0007669"/>
    <property type="project" value="InterPro"/>
</dbReference>
<dbReference type="InterPro" id="IPR008397">
    <property type="entry name" value="Alginate_lyase_dom"/>
</dbReference>
<dbReference type="Pfam" id="PF17801">
    <property type="entry name" value="Melibiase_C"/>
    <property type="match status" value="1"/>
</dbReference>
<evidence type="ECO:0000256" key="7">
    <source>
        <dbReference type="ARBA" id="ARBA00023157"/>
    </source>
</evidence>
<keyword evidence="8" id="KW-0456">Lyase</keyword>
<organism evidence="13 14">
    <name type="scientific">Talaromyces pinophilus</name>
    <name type="common">Penicillium pinophilum</name>
    <dbReference type="NCBI Taxonomy" id="128442"/>
    <lineage>
        <taxon>Eukaryota</taxon>
        <taxon>Fungi</taxon>
        <taxon>Dikarya</taxon>
        <taxon>Ascomycota</taxon>
        <taxon>Pezizomycotina</taxon>
        <taxon>Eurotiomycetes</taxon>
        <taxon>Eurotiomycetidae</taxon>
        <taxon>Eurotiales</taxon>
        <taxon>Trichocomaceae</taxon>
        <taxon>Talaromyces</taxon>
        <taxon>Talaromyces sect. Talaromyces</taxon>
    </lineage>
</organism>
<dbReference type="GO" id="GO:0042597">
    <property type="term" value="C:periplasmic space"/>
    <property type="evidence" value="ECO:0007669"/>
    <property type="project" value="InterPro"/>
</dbReference>
<keyword evidence="7 10" id="KW-1015">Disulfide bond</keyword>
<dbReference type="SUPFAM" id="SSF51445">
    <property type="entry name" value="(Trans)glycosidases"/>
    <property type="match status" value="1"/>
</dbReference>
<dbReference type="Gene3D" id="1.50.10.100">
    <property type="entry name" value="Chondroitin AC/alginate lyase"/>
    <property type="match status" value="1"/>
</dbReference>
<evidence type="ECO:0000259" key="12">
    <source>
        <dbReference type="PROSITE" id="PS50213"/>
    </source>
</evidence>
<keyword evidence="6 10" id="KW-0378">Hydrolase</keyword>
<sequence length="896" mass="98279">MDVKTHISWRSLASITILSLSQLTAAQTTLGKTPQMGWNSWNTFKAVINETVIEETAQLFDTLGLQKAGYNYVVIDDGWASYSRSVDGYLQANGTAFPSGIKALADKIHAKGLKLGIYSDSGLLTCAFRPGSWGYEERDAQTFANWGIDYLKYDNCGGFEGMTEAPQVRFGAMKNALELSGRDIFYSVCEWGFQFPWHWGGAIGHSYRISGDITTSFTNETGCACQTAYCLNTGYAGCSVLTIIKKMREISQYGVQEHRLDMDMLEIGVANMTLYQQQTHFAFWAALKSPLIIGADLTKLSNDSLAVLTNKDIIALNQDSLGQPVNFLESFSKDGLWQVWAGNIQGGYVVLLLNEKSYPQTISLQFSDLGFGTPRRITELWSESTLKIMAFNGTVEPYQTLVFKVVQATTTDPLSYREIAGFVPTNSDNVTTLLDFINSRSDLSSLATNIGEVGGFVEAFNTTPNWSFTFFAPNNDAFESHTGEYFNTFQATPKGKWQLGNTILHHYVPNTKLVSSVFNSTYQRFQTATFLYVGTQVQNGNVVLNQVATALEKDIPVTNSTYKSQAVSAIYRGSDGVHAENYNLLYEDAAAMYQLALRWKISGDSTYGKAAVSLLNSWGSTLKVIGGDPNQWLATGLYGYQLANAAEIMRGYSGWASADFSTFQNMMENVFAAQNQYFLATHNGSANIPYANWDLCNMASMLAIGILNDNATKFDWVVNYFYNGWGHGAVGNSTNFIIANFTESGSSKILSQGQEAGRDQGHATLDFTLAGVLAQQAYNQGTDLFAAVGNAFLNGAEYVSKYNVGYDVPYTPYVSYEGDQTVISSASRGDARPGYELLYAHYNDLKGLNASWTGKYRDYVNSNITAGVEGGGGNYGPNSGGFDGLGFGTLLYRLKA</sequence>
<dbReference type="InterPro" id="IPR000111">
    <property type="entry name" value="Glyco_hydro_27/36_CS"/>
</dbReference>
<feature type="chain" id="PRO_5028032763" description="Alpha-galactosidase" evidence="11">
    <location>
        <begin position="27"/>
        <end position="896"/>
    </location>
</feature>
<dbReference type="SUPFAM" id="SSF48230">
    <property type="entry name" value="Chondroitin AC/alginate lyase"/>
    <property type="match status" value="1"/>
</dbReference>
<dbReference type="AlphaFoldDB" id="A0A6V8H0X1"/>
<dbReference type="GO" id="GO:0016829">
    <property type="term" value="F:lyase activity"/>
    <property type="evidence" value="ECO:0007669"/>
    <property type="project" value="UniProtKB-KW"/>
</dbReference>
<dbReference type="CDD" id="cd14792">
    <property type="entry name" value="GH27"/>
    <property type="match status" value="1"/>
</dbReference>
<protein>
    <recommendedName>
        <fullName evidence="4 10">Alpha-galactosidase</fullName>
        <ecNumber evidence="4 10">3.2.1.22</ecNumber>
    </recommendedName>
    <alternativeName>
        <fullName evidence="10">Melibiase</fullName>
    </alternativeName>
</protein>
<dbReference type="FunFam" id="3.20.20.70:FF:000286">
    <property type="entry name" value="Alpha-galactosidase"/>
    <property type="match status" value="1"/>
</dbReference>
<dbReference type="PANTHER" id="PTHR11452">
    <property type="entry name" value="ALPHA-GALACTOSIDASE/ALPHA-N-ACETYLGALACTOSAMINIDASE"/>
    <property type="match status" value="1"/>
</dbReference>
<evidence type="ECO:0000256" key="1">
    <source>
        <dbReference type="ARBA" id="ARBA00001255"/>
    </source>
</evidence>
<dbReference type="InterPro" id="IPR013780">
    <property type="entry name" value="Glyco_hydro_b"/>
</dbReference>
<dbReference type="PROSITE" id="PS00512">
    <property type="entry name" value="ALPHA_GALACTOSIDASE"/>
    <property type="match status" value="1"/>
</dbReference>
<dbReference type="GO" id="GO:0004557">
    <property type="term" value="F:alpha-galactosidase activity"/>
    <property type="evidence" value="ECO:0007669"/>
    <property type="project" value="UniProtKB-EC"/>
</dbReference>
<dbReference type="Pfam" id="PF05426">
    <property type="entry name" value="Alginate_lyase"/>
    <property type="match status" value="1"/>
</dbReference>
<comment type="caution">
    <text evidence="13">The sequence shown here is derived from an EMBL/GenBank/DDBJ whole genome shotgun (WGS) entry which is preliminary data.</text>
</comment>
<evidence type="ECO:0000256" key="5">
    <source>
        <dbReference type="ARBA" id="ARBA00022729"/>
    </source>
</evidence>
<proteinExistence type="inferred from homology"/>
<feature type="signal peptide" evidence="11">
    <location>
        <begin position="1"/>
        <end position="26"/>
    </location>
</feature>
<dbReference type="Gene3D" id="3.20.20.70">
    <property type="entry name" value="Aldolase class I"/>
    <property type="match status" value="1"/>
</dbReference>
<evidence type="ECO:0000256" key="6">
    <source>
        <dbReference type="ARBA" id="ARBA00022801"/>
    </source>
</evidence>
<dbReference type="PROSITE" id="PS50213">
    <property type="entry name" value="FAS1"/>
    <property type="match status" value="1"/>
</dbReference>
<comment type="catalytic activity">
    <reaction evidence="1 10">
        <text>Hydrolysis of terminal, non-reducing alpha-D-galactose residues in alpha-D-galactosides, including galactose oligosaccharides, galactomannans and galactolipids.</text>
        <dbReference type="EC" id="3.2.1.22"/>
    </reaction>
</comment>
<gene>
    <name evidence="13" type="ORF">TCE0_015f02871</name>
</gene>
<dbReference type="Proteomes" id="UP000053095">
    <property type="component" value="Unassembled WGS sequence"/>
</dbReference>
<dbReference type="InterPro" id="IPR041233">
    <property type="entry name" value="Melibiase_C"/>
</dbReference>
<dbReference type="EMBL" id="DF933811">
    <property type="protein sequence ID" value="GAM34950.1"/>
    <property type="molecule type" value="Genomic_DNA"/>
</dbReference>
<evidence type="ECO:0000256" key="8">
    <source>
        <dbReference type="ARBA" id="ARBA00023239"/>
    </source>
</evidence>
<evidence type="ECO:0000256" key="10">
    <source>
        <dbReference type="RuleBase" id="RU361168"/>
    </source>
</evidence>
<name>A0A6V8H0X1_TALPI</name>
<dbReference type="Gene3D" id="2.30.180.10">
    <property type="entry name" value="FAS1 domain"/>
    <property type="match status" value="1"/>
</dbReference>
<feature type="domain" description="FAS1" evidence="12">
    <location>
        <begin position="430"/>
        <end position="569"/>
    </location>
</feature>
<dbReference type="InterPro" id="IPR008929">
    <property type="entry name" value="Chondroitin_lyas"/>
</dbReference>
<dbReference type="EC" id="3.2.1.22" evidence="4 10"/>
<dbReference type="InterPro" id="IPR000782">
    <property type="entry name" value="FAS1_domain"/>
</dbReference>
<evidence type="ECO:0000256" key="11">
    <source>
        <dbReference type="SAM" id="SignalP"/>
    </source>
</evidence>
<evidence type="ECO:0000256" key="9">
    <source>
        <dbReference type="ARBA" id="ARBA00023295"/>
    </source>
</evidence>
<accession>A0A6V8H0X1</accession>
<dbReference type="PANTHER" id="PTHR11452:SF87">
    <property type="entry name" value="ALPHA-GALACTOSIDASE"/>
    <property type="match status" value="1"/>
</dbReference>
<dbReference type="InterPro" id="IPR017853">
    <property type="entry name" value="GH"/>
</dbReference>
<dbReference type="SUPFAM" id="SSF51011">
    <property type="entry name" value="Glycosyl hydrolase domain"/>
    <property type="match status" value="1"/>
</dbReference>
<reference evidence="14" key="1">
    <citation type="journal article" date="2015" name="Genome Announc.">
        <title>Draft genome sequence of Talaromyces cellulolyticus strain Y-94, a source of lignocellulosic biomass-degrading enzymes.</title>
        <authorList>
            <person name="Fujii T."/>
            <person name="Koike H."/>
            <person name="Sawayama S."/>
            <person name="Yano S."/>
            <person name="Inoue H."/>
        </authorList>
    </citation>
    <scope>NUCLEOTIDE SEQUENCE [LARGE SCALE GENOMIC DNA]</scope>
    <source>
        <strain evidence="14">Y-94</strain>
    </source>
</reference>
<keyword evidence="9 10" id="KW-0326">Glycosidase</keyword>
<evidence type="ECO:0000256" key="2">
    <source>
        <dbReference type="ARBA" id="ARBA00003969"/>
    </source>
</evidence>
<dbReference type="InterPro" id="IPR013785">
    <property type="entry name" value="Aldolase_TIM"/>
</dbReference>
<dbReference type="Pfam" id="PF02469">
    <property type="entry name" value="Fasciclin"/>
    <property type="match status" value="1"/>
</dbReference>
<evidence type="ECO:0000256" key="4">
    <source>
        <dbReference type="ARBA" id="ARBA00012755"/>
    </source>
</evidence>
<comment type="function">
    <text evidence="2">Hydrolyzes a variety of simple alpha-D-galactoside as well as more complex molecules such as oligosaccharides and polysaccharides.</text>
</comment>
<evidence type="ECO:0000313" key="14">
    <source>
        <dbReference type="Proteomes" id="UP000053095"/>
    </source>
</evidence>
<dbReference type="Pfam" id="PF16499">
    <property type="entry name" value="Melibiase_2"/>
    <property type="match status" value="1"/>
</dbReference>
<dbReference type="InterPro" id="IPR002241">
    <property type="entry name" value="Glyco_hydro_27"/>
</dbReference>
<dbReference type="SUPFAM" id="SSF82153">
    <property type="entry name" value="FAS1 domain"/>
    <property type="match status" value="1"/>
</dbReference>
<evidence type="ECO:0000313" key="13">
    <source>
        <dbReference type="EMBL" id="GAM34950.1"/>
    </source>
</evidence>
<dbReference type="Gene3D" id="2.60.40.1180">
    <property type="entry name" value="Golgi alpha-mannosidase II"/>
    <property type="match status" value="1"/>
</dbReference>
<evidence type="ECO:0000256" key="3">
    <source>
        <dbReference type="ARBA" id="ARBA00009743"/>
    </source>
</evidence>
<dbReference type="InterPro" id="IPR036378">
    <property type="entry name" value="FAS1_dom_sf"/>
</dbReference>